<dbReference type="eggNOG" id="COG0076">
    <property type="taxonomic scope" value="Bacteria"/>
</dbReference>
<dbReference type="SUPFAM" id="SSF53383">
    <property type="entry name" value="PLP-dependent transferases"/>
    <property type="match status" value="1"/>
</dbReference>
<comment type="similarity">
    <text evidence="2 7">Belongs to the group II decarboxylase family.</text>
</comment>
<dbReference type="EMBL" id="AMSG01000032">
    <property type="protein sequence ID" value="EKF54088.1"/>
    <property type="molecule type" value="Genomic_DNA"/>
</dbReference>
<dbReference type="GO" id="GO:0016831">
    <property type="term" value="F:carboxy-lyase activity"/>
    <property type="evidence" value="ECO:0007669"/>
    <property type="project" value="UniProtKB-KW"/>
</dbReference>
<keyword evidence="9" id="KW-1185">Reference proteome</keyword>
<dbReference type="Proteomes" id="UP000007364">
    <property type="component" value="Unassembled WGS sequence"/>
</dbReference>
<keyword evidence="5 7" id="KW-0456">Lyase</keyword>
<sequence length="490" mass="55710">MKKDRNISVDFDDVNSAETFRNIGYQIIDVLAEELTKAKENIGFPVLNWQTPQEQLKFWQDDFKGDKIENPLPLFRNIIKSSININMRGNVGHQIAAPHPITTLTSALIAHLNNGMGVYEVGMAGNAMEKIVIDDLSRIFGLPDDASGFVTSGGSLGNLTAILTAKTKYLRENPDVKIDQLVVMLSEEAHYSTDRTASVIGLRKENIFKVPVDADFRMRTDLLEDFYQLADRENKKIFCIIGCSCSTSTGSFDDLAAIADFAHKYKIWFHVDAAHGGPSVFSTKYRHLLNGIHNANSIIMDFHKMMGVPSLSTAVIFRHSWYSNLTFSQDAKYLWQDQKSEEWYNSGKRTFECTKPMSIVHIYTILRMYGYDIFQEQIELLYGLAKDFAENLNKRSDFEVLIKPQSNIVCFRFINSKGDLNILNSKIQQEIVRDGRFYIVGTTASGQYYLRVSLMNTRTTQADLQELLNLIIEKASEQTMNVDNFKINVQ</sequence>
<dbReference type="InterPro" id="IPR015421">
    <property type="entry name" value="PyrdxlP-dep_Trfase_major"/>
</dbReference>
<reference evidence="8 9" key="1">
    <citation type="journal article" date="2012" name="J. Bacteriol.">
        <title>Genome Sequence of Galbibacter marinum Type Strain ck-I2-15.</title>
        <authorList>
            <person name="Lai Q."/>
            <person name="Li C."/>
            <person name="Shao Z."/>
        </authorList>
    </citation>
    <scope>NUCLEOTIDE SEQUENCE [LARGE SCALE GENOMIC DNA]</scope>
    <source>
        <strain evidence="9">ck-I2-15</strain>
    </source>
</reference>
<dbReference type="GO" id="GO:0005737">
    <property type="term" value="C:cytoplasm"/>
    <property type="evidence" value="ECO:0007669"/>
    <property type="project" value="TreeGrafter"/>
</dbReference>
<evidence type="ECO:0000256" key="4">
    <source>
        <dbReference type="ARBA" id="ARBA00022898"/>
    </source>
</evidence>
<comment type="caution">
    <text evidence="8">The sequence shown here is derived from an EMBL/GenBank/DDBJ whole genome shotgun (WGS) entry which is preliminary data.</text>
</comment>
<organism evidence="8 9">
    <name type="scientific">Galbibacter marinus</name>
    <dbReference type="NCBI Taxonomy" id="555500"/>
    <lineage>
        <taxon>Bacteria</taxon>
        <taxon>Pseudomonadati</taxon>
        <taxon>Bacteroidota</taxon>
        <taxon>Flavobacteriia</taxon>
        <taxon>Flavobacteriales</taxon>
        <taxon>Flavobacteriaceae</taxon>
        <taxon>Galbibacter</taxon>
    </lineage>
</organism>
<dbReference type="RefSeq" id="WP_008992672.1">
    <property type="nucleotide sequence ID" value="NZ_AMSG01000032.1"/>
</dbReference>
<evidence type="ECO:0000256" key="2">
    <source>
        <dbReference type="ARBA" id="ARBA00009533"/>
    </source>
</evidence>
<dbReference type="InterPro" id="IPR002129">
    <property type="entry name" value="PyrdxlP-dep_de-COase"/>
</dbReference>
<dbReference type="GO" id="GO:0030170">
    <property type="term" value="F:pyridoxal phosphate binding"/>
    <property type="evidence" value="ECO:0007669"/>
    <property type="project" value="InterPro"/>
</dbReference>
<accession>K2NZ35</accession>
<evidence type="ECO:0000313" key="9">
    <source>
        <dbReference type="Proteomes" id="UP000007364"/>
    </source>
</evidence>
<name>K2NZ35_9FLAO</name>
<evidence type="ECO:0000256" key="1">
    <source>
        <dbReference type="ARBA" id="ARBA00001933"/>
    </source>
</evidence>
<evidence type="ECO:0000256" key="7">
    <source>
        <dbReference type="RuleBase" id="RU000382"/>
    </source>
</evidence>
<dbReference type="Gene3D" id="3.40.640.10">
    <property type="entry name" value="Type I PLP-dependent aspartate aminotransferase-like (Major domain)"/>
    <property type="match status" value="1"/>
</dbReference>
<dbReference type="STRING" id="555500.I215_14209"/>
<dbReference type="PANTHER" id="PTHR45677">
    <property type="entry name" value="GLUTAMATE DECARBOXYLASE-RELATED"/>
    <property type="match status" value="1"/>
</dbReference>
<dbReference type="Gene3D" id="3.90.1150.170">
    <property type="match status" value="1"/>
</dbReference>
<comment type="cofactor">
    <cofactor evidence="1 6 7">
        <name>pyridoxal 5'-phosphate</name>
        <dbReference type="ChEBI" id="CHEBI:597326"/>
    </cofactor>
</comment>
<dbReference type="InterPro" id="IPR015424">
    <property type="entry name" value="PyrdxlP-dep_Trfase"/>
</dbReference>
<evidence type="ECO:0000256" key="5">
    <source>
        <dbReference type="ARBA" id="ARBA00023239"/>
    </source>
</evidence>
<dbReference type="OrthoDB" id="9803665at2"/>
<dbReference type="AlphaFoldDB" id="K2NZ35"/>
<proteinExistence type="inferred from homology"/>
<protein>
    <submittedName>
        <fullName evidence="8">L-2,4-diaminobutyrate decarboxylase</fullName>
    </submittedName>
</protein>
<dbReference type="GO" id="GO:0019752">
    <property type="term" value="P:carboxylic acid metabolic process"/>
    <property type="evidence" value="ECO:0007669"/>
    <property type="project" value="InterPro"/>
</dbReference>
<keyword evidence="3" id="KW-0210">Decarboxylase</keyword>
<feature type="modified residue" description="N6-(pyridoxal phosphate)lysine" evidence="6">
    <location>
        <position position="304"/>
    </location>
</feature>
<evidence type="ECO:0000313" key="8">
    <source>
        <dbReference type="EMBL" id="EKF54088.1"/>
    </source>
</evidence>
<dbReference type="PANTHER" id="PTHR45677:SF8">
    <property type="entry name" value="CYSTEINE SULFINIC ACID DECARBOXYLASE"/>
    <property type="match status" value="1"/>
</dbReference>
<evidence type="ECO:0000256" key="6">
    <source>
        <dbReference type="PIRSR" id="PIRSR602129-50"/>
    </source>
</evidence>
<keyword evidence="4 6" id="KW-0663">Pyridoxal phosphate</keyword>
<dbReference type="Pfam" id="PF00282">
    <property type="entry name" value="Pyridoxal_deC"/>
    <property type="match status" value="1"/>
</dbReference>
<evidence type="ECO:0000256" key="3">
    <source>
        <dbReference type="ARBA" id="ARBA00022793"/>
    </source>
</evidence>
<gene>
    <name evidence="8" type="ORF">I215_14209</name>
</gene>